<dbReference type="Proteomes" id="UP001189429">
    <property type="component" value="Unassembled WGS sequence"/>
</dbReference>
<gene>
    <name evidence="1" type="ORF">PCOR1329_LOCUS18761</name>
</gene>
<organism evidence="1 2">
    <name type="scientific">Prorocentrum cordatum</name>
    <dbReference type="NCBI Taxonomy" id="2364126"/>
    <lineage>
        <taxon>Eukaryota</taxon>
        <taxon>Sar</taxon>
        <taxon>Alveolata</taxon>
        <taxon>Dinophyceae</taxon>
        <taxon>Prorocentrales</taxon>
        <taxon>Prorocentraceae</taxon>
        <taxon>Prorocentrum</taxon>
    </lineage>
</organism>
<comment type="caution">
    <text evidence="1">The sequence shown here is derived from an EMBL/GenBank/DDBJ whole genome shotgun (WGS) entry which is preliminary data.</text>
</comment>
<sequence length="160" mass="17165">ARGVLVNTKDHAHWRAPGTQEADVQRKSICGLDEYSTAEGKRLHGLWKTGGLTEPPNIEELLRKEQTSVGNAFKARAKATAAPPRAQIAAKREVESRDKEVQDVGFLLGGARYRQLTFPREAAARGELEADLSQMSGADGIGPDLDEEAGAADFLGATPS</sequence>
<proteinExistence type="predicted"/>
<reference evidence="1" key="1">
    <citation type="submission" date="2023-10" db="EMBL/GenBank/DDBJ databases">
        <authorList>
            <person name="Chen Y."/>
            <person name="Shah S."/>
            <person name="Dougan E. K."/>
            <person name="Thang M."/>
            <person name="Chan C."/>
        </authorList>
    </citation>
    <scope>NUCLEOTIDE SEQUENCE [LARGE SCALE GENOMIC DNA]</scope>
</reference>
<protein>
    <submittedName>
        <fullName evidence="1">Uncharacterized protein</fullName>
    </submittedName>
</protein>
<dbReference type="EMBL" id="CAUYUJ010005924">
    <property type="protein sequence ID" value="CAK0815485.1"/>
    <property type="molecule type" value="Genomic_DNA"/>
</dbReference>
<evidence type="ECO:0000313" key="1">
    <source>
        <dbReference type="EMBL" id="CAK0815485.1"/>
    </source>
</evidence>
<feature type="non-terminal residue" evidence="1">
    <location>
        <position position="1"/>
    </location>
</feature>
<keyword evidence="2" id="KW-1185">Reference proteome</keyword>
<accession>A0ABN9RBV5</accession>
<name>A0ABN9RBV5_9DINO</name>
<evidence type="ECO:0000313" key="2">
    <source>
        <dbReference type="Proteomes" id="UP001189429"/>
    </source>
</evidence>